<evidence type="ECO:0000259" key="19">
    <source>
        <dbReference type="PROSITE" id="PS50271"/>
    </source>
</evidence>
<feature type="domain" description="UBP-type" evidence="19">
    <location>
        <begin position="176"/>
        <end position="290"/>
    </location>
</feature>
<keyword evidence="8 11" id="KW-0378">Hydrolase</keyword>
<dbReference type="Pfam" id="PF17807">
    <property type="entry name" value="zf-UBP_var"/>
    <property type="match status" value="1"/>
</dbReference>
<feature type="active site" description="Proton acceptor" evidence="12">
    <location>
        <position position="807"/>
    </location>
</feature>
<sequence length="846" mass="91857">MGDSVTDFVEVARAHIARGAVVVPGDADEVWKDECAYTFSNAFGEGGVLVSLKTWVAYSPETLQLALESPCQSAGGLFLRIRKTKVEREPEGSKGKADDEAPVTEFALGTENGFKLDEQKYEVREQLSLLAVPENAEVDLPCGDLPLVVGECVKAVLEHKDGHTESLISEWKEELVTSKYADALIQLPDPKPVSSDPSKWRCANCGAKTNLWLNLSDGYVGCGRRNFDGSGGCGAALTHFEATGSIYPLAVKLGTITPKGADVFCYAADENDMVLDPALSRHLQHWGINMLEMEKTDKSMAELQIDLNAKHEFDSITEEGSVLVPAGGPGLVGMKNLGNSCYMNSVMQLVCGCAGVRKAFGEGAQQIFSKFAASFDGSSRKPQSSLVVQLAKLCSALTLARGVQREKNDAGETMSVSPDMFKALIGRGHPEFGSSRQQDSVEFFQYFLEQAARAERTEASLLPESHAEVSSSFTFEFEDRFQCAETRKVMYKARADNVLALSVPVGQATNAKDVEEYEDRQRKRQKGDGGMAAEEPKVVPKVPFSACLNAFAQDDNVDDFYSTALRRKSVAARRVRFKTFPPYLVVYLRRYYVDAAWRPCKLEVSVDVPSEIDLEHLRGSGLAAGEEELPEEEEGVGAGRGAASESVEPSQEIVSQLMAMGFSENGCKRAAIAMQNASAEVCMEWIFQHMEDANFNDPIIQESRAEAVATKAHNPESIVMLQSMGFTERQCGAALDGCGGSVERAADWLFSHADDLDAAIAEVEGRKGGSAEEGGAPVGGSKCEDGPGQYRLAGILSHIGKNTGAGHYVAHVCRGNKWYIMNDEKVAVSEKPPLDLAYMCLFERKA</sequence>
<keyword evidence="3 11" id="KW-0645">Protease</keyword>
<dbReference type="Pfam" id="PF00627">
    <property type="entry name" value="UBA"/>
    <property type="match status" value="2"/>
</dbReference>
<dbReference type="PIRSF" id="PIRSF016308">
    <property type="entry name" value="UBP"/>
    <property type="match status" value="1"/>
</dbReference>
<dbReference type="InterPro" id="IPR015940">
    <property type="entry name" value="UBA"/>
</dbReference>
<reference evidence="20 21" key="1">
    <citation type="submission" date="2024-03" db="EMBL/GenBank/DDBJ databases">
        <title>Complete genome sequence of the green alga Chloropicon roscoffensis RCC1871.</title>
        <authorList>
            <person name="Lemieux C."/>
            <person name="Pombert J.-F."/>
            <person name="Otis C."/>
            <person name="Turmel M."/>
        </authorList>
    </citation>
    <scope>NUCLEOTIDE SEQUENCE [LARGE SCALE GENOMIC DNA]</scope>
    <source>
        <strain evidence="20 21">RCC1871</strain>
    </source>
</reference>
<evidence type="ECO:0000256" key="4">
    <source>
        <dbReference type="ARBA" id="ARBA00022723"/>
    </source>
</evidence>
<dbReference type="AlphaFoldDB" id="A0AAX4PGE7"/>
<accession>A0AAX4PGE7</accession>
<dbReference type="Pfam" id="PF00443">
    <property type="entry name" value="UCH"/>
    <property type="match status" value="1"/>
</dbReference>
<evidence type="ECO:0000313" key="20">
    <source>
        <dbReference type="EMBL" id="WZN65467.1"/>
    </source>
</evidence>
<dbReference type="PROSITE" id="PS50235">
    <property type="entry name" value="USP_3"/>
    <property type="match status" value="1"/>
</dbReference>
<evidence type="ECO:0000256" key="11">
    <source>
        <dbReference type="PIRNR" id="PIRNR016308"/>
    </source>
</evidence>
<evidence type="ECO:0000256" key="15">
    <source>
        <dbReference type="RuleBase" id="RU366025"/>
    </source>
</evidence>
<dbReference type="InterPro" id="IPR001394">
    <property type="entry name" value="Peptidase_C19_UCH"/>
</dbReference>
<feature type="domain" description="UBA" evidence="17">
    <location>
        <begin position="712"/>
        <end position="752"/>
    </location>
</feature>
<dbReference type="SMART" id="SM00290">
    <property type="entry name" value="ZnF_UBP"/>
    <property type="match status" value="1"/>
</dbReference>
<dbReference type="InterPro" id="IPR028889">
    <property type="entry name" value="USP"/>
</dbReference>
<dbReference type="InterPro" id="IPR018200">
    <property type="entry name" value="USP_CS"/>
</dbReference>
<comment type="catalytic activity">
    <reaction evidence="1 11 15">
        <text>Thiol-dependent hydrolysis of ester, thioester, amide, peptide and isopeptide bonds formed by the C-terminal Gly of ubiquitin (a 76-residue protein attached to proteins as an intracellular targeting signal).</text>
        <dbReference type="EC" id="3.4.19.12"/>
    </reaction>
</comment>
<evidence type="ECO:0000256" key="14">
    <source>
        <dbReference type="PROSITE-ProRule" id="PRU00502"/>
    </source>
</evidence>
<dbReference type="PROSITE" id="PS50030">
    <property type="entry name" value="UBA"/>
    <property type="match status" value="2"/>
</dbReference>
<evidence type="ECO:0000256" key="7">
    <source>
        <dbReference type="ARBA" id="ARBA00022786"/>
    </source>
</evidence>
<feature type="active site" description="Nucleophile" evidence="12">
    <location>
        <position position="341"/>
    </location>
</feature>
<evidence type="ECO:0000256" key="5">
    <source>
        <dbReference type="ARBA" id="ARBA00022737"/>
    </source>
</evidence>
<dbReference type="InterPro" id="IPR009060">
    <property type="entry name" value="UBA-like_sf"/>
</dbReference>
<dbReference type="SMART" id="SM00165">
    <property type="entry name" value="UBA"/>
    <property type="match status" value="2"/>
</dbReference>
<dbReference type="Gene3D" id="3.30.40.10">
    <property type="entry name" value="Zinc/RING finger domain, C3HC4 (zinc finger)"/>
    <property type="match status" value="2"/>
</dbReference>
<dbReference type="GO" id="GO:0004843">
    <property type="term" value="F:cysteine-type deubiquitinase activity"/>
    <property type="evidence" value="ECO:0007669"/>
    <property type="project" value="UniProtKB-UniRule"/>
</dbReference>
<feature type="binding site" evidence="13">
    <location>
        <position position="222"/>
    </location>
    <ligand>
        <name>Zn(2+)</name>
        <dbReference type="ChEBI" id="CHEBI:29105"/>
    </ligand>
</feature>
<keyword evidence="5" id="KW-0677">Repeat</keyword>
<evidence type="ECO:0000256" key="6">
    <source>
        <dbReference type="ARBA" id="ARBA00022771"/>
    </source>
</evidence>
<dbReference type="SUPFAM" id="SSF54001">
    <property type="entry name" value="Cysteine proteinases"/>
    <property type="match status" value="1"/>
</dbReference>
<evidence type="ECO:0000256" key="1">
    <source>
        <dbReference type="ARBA" id="ARBA00000707"/>
    </source>
</evidence>
<dbReference type="InterPro" id="IPR001607">
    <property type="entry name" value="Znf_UBP"/>
</dbReference>
<dbReference type="SUPFAM" id="SSF57850">
    <property type="entry name" value="RING/U-box"/>
    <property type="match status" value="1"/>
</dbReference>
<dbReference type="FunFam" id="1.10.8.10:FF:000086">
    <property type="entry name" value="Ubiquitin carboxyl-terminal hydrolase"/>
    <property type="match status" value="1"/>
</dbReference>
<dbReference type="SUPFAM" id="SSF46934">
    <property type="entry name" value="UBA-like"/>
    <property type="match status" value="1"/>
</dbReference>
<comment type="similarity">
    <text evidence="2 11 15">Belongs to the peptidase C19 family.</text>
</comment>
<evidence type="ECO:0000256" key="3">
    <source>
        <dbReference type="ARBA" id="ARBA00022670"/>
    </source>
</evidence>
<feature type="domain" description="USP" evidence="18">
    <location>
        <begin position="332"/>
        <end position="845"/>
    </location>
</feature>
<evidence type="ECO:0000256" key="10">
    <source>
        <dbReference type="ARBA" id="ARBA00022833"/>
    </source>
</evidence>
<feature type="binding site" evidence="13">
    <location>
        <position position="205"/>
    </location>
    <ligand>
        <name>Zn(2+)</name>
        <dbReference type="ChEBI" id="CHEBI:29105"/>
    </ligand>
</feature>
<comment type="function">
    <text evidence="15">Recognizes and hydrolyzes the peptide bond at the C-terminal Gly of ubiquitin. Involved in the processing of poly-ubiquitin precursors as well as that of ubiquitinated proteins.</text>
</comment>
<dbReference type="EMBL" id="CP151512">
    <property type="protein sequence ID" value="WZN65467.1"/>
    <property type="molecule type" value="Genomic_DNA"/>
</dbReference>
<dbReference type="InterPro" id="IPR038765">
    <property type="entry name" value="Papain-like_cys_pep_sf"/>
</dbReference>
<evidence type="ECO:0000256" key="8">
    <source>
        <dbReference type="ARBA" id="ARBA00022801"/>
    </source>
</evidence>
<dbReference type="Gene3D" id="3.90.70.10">
    <property type="entry name" value="Cysteine proteinases"/>
    <property type="match status" value="1"/>
</dbReference>
<keyword evidence="21" id="KW-1185">Reference proteome</keyword>
<dbReference type="Pfam" id="PF02148">
    <property type="entry name" value="zf-UBP"/>
    <property type="match status" value="1"/>
</dbReference>
<dbReference type="CDD" id="cd14386">
    <property type="entry name" value="UBA2_UBP5"/>
    <property type="match status" value="1"/>
</dbReference>
<gene>
    <name evidence="20" type="ORF">HKI87_12g70260</name>
</gene>
<feature type="domain" description="UBA" evidence="17">
    <location>
        <begin position="648"/>
        <end position="689"/>
    </location>
</feature>
<dbReference type="InterPro" id="IPR050164">
    <property type="entry name" value="Peptidase_C19"/>
</dbReference>
<dbReference type="PROSITE" id="PS50271">
    <property type="entry name" value="ZF_UBP"/>
    <property type="match status" value="1"/>
</dbReference>
<dbReference type="InterPro" id="IPR013083">
    <property type="entry name" value="Znf_RING/FYVE/PHD"/>
</dbReference>
<dbReference type="PROSITE" id="PS00973">
    <property type="entry name" value="USP_2"/>
    <property type="match status" value="1"/>
</dbReference>
<dbReference type="PANTHER" id="PTHR24006:SF664">
    <property type="entry name" value="UBIQUITIN CARBOXYL-TERMINAL HYDROLASE"/>
    <property type="match status" value="1"/>
</dbReference>
<dbReference type="PROSITE" id="PS00972">
    <property type="entry name" value="USP_1"/>
    <property type="match status" value="1"/>
</dbReference>
<dbReference type="EC" id="3.4.19.12" evidence="11 15"/>
<dbReference type="GO" id="GO:0006508">
    <property type="term" value="P:proteolysis"/>
    <property type="evidence" value="ECO:0007669"/>
    <property type="project" value="UniProtKB-KW"/>
</dbReference>
<dbReference type="GO" id="GO:0005634">
    <property type="term" value="C:nucleus"/>
    <property type="evidence" value="ECO:0007669"/>
    <property type="project" value="TreeGrafter"/>
</dbReference>
<evidence type="ECO:0000256" key="9">
    <source>
        <dbReference type="ARBA" id="ARBA00022807"/>
    </source>
</evidence>
<keyword evidence="9 11" id="KW-0788">Thiol protease</keyword>
<dbReference type="GO" id="GO:0016579">
    <property type="term" value="P:protein deubiquitination"/>
    <property type="evidence" value="ECO:0007669"/>
    <property type="project" value="InterPro"/>
</dbReference>
<feature type="region of interest" description="Disordered" evidence="16">
    <location>
        <begin position="621"/>
        <end position="648"/>
    </location>
</feature>
<dbReference type="InterPro" id="IPR016652">
    <property type="entry name" value="Ubiquitinyl_hydrolase"/>
</dbReference>
<evidence type="ECO:0000313" key="21">
    <source>
        <dbReference type="Proteomes" id="UP001472866"/>
    </source>
</evidence>
<dbReference type="GO" id="GO:0008270">
    <property type="term" value="F:zinc ion binding"/>
    <property type="evidence" value="ECO:0007669"/>
    <property type="project" value="UniProtKB-UniRule"/>
</dbReference>
<protein>
    <recommendedName>
        <fullName evidence="11 15">Ubiquitin carboxyl-terminal hydrolase</fullName>
        <ecNumber evidence="11 15">3.4.19.12</ecNumber>
    </recommendedName>
</protein>
<dbReference type="GO" id="GO:0005829">
    <property type="term" value="C:cytosol"/>
    <property type="evidence" value="ECO:0007669"/>
    <property type="project" value="TreeGrafter"/>
</dbReference>
<keyword evidence="10 11" id="KW-0862">Zinc</keyword>
<evidence type="ECO:0000256" key="16">
    <source>
        <dbReference type="SAM" id="MobiDB-lite"/>
    </source>
</evidence>
<dbReference type="PANTHER" id="PTHR24006">
    <property type="entry name" value="UBIQUITIN CARBOXYL-TERMINAL HYDROLASE"/>
    <property type="match status" value="1"/>
</dbReference>
<evidence type="ECO:0000259" key="17">
    <source>
        <dbReference type="PROSITE" id="PS50030"/>
    </source>
</evidence>
<keyword evidence="7 11" id="KW-0833">Ubl conjugation pathway</keyword>
<dbReference type="Proteomes" id="UP001472866">
    <property type="component" value="Chromosome 12"/>
</dbReference>
<name>A0AAX4PGE7_9CHLO</name>
<proteinExistence type="inferred from homology"/>
<feature type="binding site" evidence="13">
    <location>
        <position position="202"/>
    </location>
    <ligand>
        <name>Zn(2+)</name>
        <dbReference type="ChEBI" id="CHEBI:29105"/>
    </ligand>
</feature>
<dbReference type="Gene3D" id="1.10.8.10">
    <property type="entry name" value="DNA helicase RuvA subunit, C-terminal domain"/>
    <property type="match status" value="2"/>
</dbReference>
<evidence type="ECO:0000256" key="2">
    <source>
        <dbReference type="ARBA" id="ARBA00009085"/>
    </source>
</evidence>
<feature type="region of interest" description="Disordered" evidence="16">
    <location>
        <begin position="512"/>
        <end position="533"/>
    </location>
</feature>
<keyword evidence="4 11" id="KW-0479">Metal-binding</keyword>
<feature type="compositionally biased region" description="Acidic residues" evidence="16">
    <location>
        <begin position="625"/>
        <end position="635"/>
    </location>
</feature>
<evidence type="ECO:0000256" key="12">
    <source>
        <dbReference type="PIRSR" id="PIRSR016308-1"/>
    </source>
</evidence>
<evidence type="ECO:0000259" key="18">
    <source>
        <dbReference type="PROSITE" id="PS50235"/>
    </source>
</evidence>
<dbReference type="InterPro" id="IPR041432">
    <property type="entry name" value="UBP13_Znf-UBP_var"/>
</dbReference>
<dbReference type="FunFam" id="3.30.40.10:FF:000396">
    <property type="entry name" value="Ubiquitin carboxyl-terminal hydrolase"/>
    <property type="match status" value="1"/>
</dbReference>
<evidence type="ECO:0000256" key="13">
    <source>
        <dbReference type="PIRSR" id="PIRSR016308-3"/>
    </source>
</evidence>
<keyword evidence="6 14" id="KW-0863">Zinc-finger</keyword>
<organism evidence="20 21">
    <name type="scientific">Chloropicon roscoffensis</name>
    <dbReference type="NCBI Taxonomy" id="1461544"/>
    <lineage>
        <taxon>Eukaryota</taxon>
        <taxon>Viridiplantae</taxon>
        <taxon>Chlorophyta</taxon>
        <taxon>Chloropicophyceae</taxon>
        <taxon>Chloropicales</taxon>
        <taxon>Chloropicaceae</taxon>
        <taxon>Chloropicon</taxon>
    </lineage>
</organism>